<accession>A0ACB8TAU1</accession>
<protein>
    <submittedName>
        <fullName evidence="1">WSC-domain-containing protein</fullName>
    </submittedName>
</protein>
<gene>
    <name evidence="1" type="ORF">BV25DRAFT_161032</name>
</gene>
<dbReference type="Proteomes" id="UP000814140">
    <property type="component" value="Unassembled WGS sequence"/>
</dbReference>
<evidence type="ECO:0000313" key="2">
    <source>
        <dbReference type="Proteomes" id="UP000814140"/>
    </source>
</evidence>
<sequence>MVLFPFRAASVAILLSNHASSAASERQLDPRGTSQSTTTWGYTGCYEDNRSIGFPTFIGASFTNTTGMTIELCINFCSSRSYIYAGLENGFTCYCDNFFENVLENVGNECNVPCAGNHTESCGASDLVSVYHAPGGNFAVPTFVPSVGLWKGLGCYNDSTSARALERRIDAGNVTVESCTAACLAETFPFAGLEFGQECWCGLQLDNNAVFYGTDYNGIEYGEFREDPNGDYCNMGCEGNSSELCGGSSMLDVYQYTGTFPAGASVVPFSGAWISQGCFSDSTSQRTLERRVDAGNVTVESCTAECQSESFDTGFTVAGLEFGQECWCGTQIAPGLSLPQSACDQACVGNSSEVCGGPNALEVYVFQNSPQVVGDLQELIGLTDSLADFITAITAANVQTTGPEMLVGFQGIVNTASATIQDASNATNAGKSPFISNNADVVTDRLIDNVFSTNSLAVALTNNKNVLNNGGFGPSTATAIANLLAAFETLTLNFAEHVVPSRGTDLSSVYENFDAILGTTEELFEG</sequence>
<proteinExistence type="predicted"/>
<evidence type="ECO:0000313" key="1">
    <source>
        <dbReference type="EMBL" id="KAI0065296.1"/>
    </source>
</evidence>
<organism evidence="1 2">
    <name type="scientific">Artomyces pyxidatus</name>
    <dbReference type="NCBI Taxonomy" id="48021"/>
    <lineage>
        <taxon>Eukaryota</taxon>
        <taxon>Fungi</taxon>
        <taxon>Dikarya</taxon>
        <taxon>Basidiomycota</taxon>
        <taxon>Agaricomycotina</taxon>
        <taxon>Agaricomycetes</taxon>
        <taxon>Russulales</taxon>
        <taxon>Auriscalpiaceae</taxon>
        <taxon>Artomyces</taxon>
    </lineage>
</organism>
<comment type="caution">
    <text evidence="1">The sequence shown here is derived from an EMBL/GenBank/DDBJ whole genome shotgun (WGS) entry which is preliminary data.</text>
</comment>
<dbReference type="EMBL" id="MU277196">
    <property type="protein sequence ID" value="KAI0065296.1"/>
    <property type="molecule type" value="Genomic_DNA"/>
</dbReference>
<keyword evidence="2" id="KW-1185">Reference proteome</keyword>
<reference evidence="1" key="1">
    <citation type="submission" date="2021-03" db="EMBL/GenBank/DDBJ databases">
        <authorList>
            <consortium name="DOE Joint Genome Institute"/>
            <person name="Ahrendt S."/>
            <person name="Looney B.P."/>
            <person name="Miyauchi S."/>
            <person name="Morin E."/>
            <person name="Drula E."/>
            <person name="Courty P.E."/>
            <person name="Chicoki N."/>
            <person name="Fauchery L."/>
            <person name="Kohler A."/>
            <person name="Kuo A."/>
            <person name="Labutti K."/>
            <person name="Pangilinan J."/>
            <person name="Lipzen A."/>
            <person name="Riley R."/>
            <person name="Andreopoulos W."/>
            <person name="He G."/>
            <person name="Johnson J."/>
            <person name="Barry K.W."/>
            <person name="Grigoriev I.V."/>
            <person name="Nagy L."/>
            <person name="Hibbett D."/>
            <person name="Henrissat B."/>
            <person name="Matheny P.B."/>
            <person name="Labbe J."/>
            <person name="Martin F."/>
        </authorList>
    </citation>
    <scope>NUCLEOTIDE SEQUENCE</scope>
    <source>
        <strain evidence="1">HHB10654</strain>
    </source>
</reference>
<name>A0ACB8TAU1_9AGAM</name>
<reference evidence="1" key="2">
    <citation type="journal article" date="2022" name="New Phytol.">
        <title>Evolutionary transition to the ectomycorrhizal habit in the genomes of a hyperdiverse lineage of mushroom-forming fungi.</title>
        <authorList>
            <person name="Looney B."/>
            <person name="Miyauchi S."/>
            <person name="Morin E."/>
            <person name="Drula E."/>
            <person name="Courty P.E."/>
            <person name="Kohler A."/>
            <person name="Kuo A."/>
            <person name="LaButti K."/>
            <person name="Pangilinan J."/>
            <person name="Lipzen A."/>
            <person name="Riley R."/>
            <person name="Andreopoulos W."/>
            <person name="He G."/>
            <person name="Johnson J."/>
            <person name="Nolan M."/>
            <person name="Tritt A."/>
            <person name="Barry K.W."/>
            <person name="Grigoriev I.V."/>
            <person name="Nagy L.G."/>
            <person name="Hibbett D."/>
            <person name="Henrissat B."/>
            <person name="Matheny P.B."/>
            <person name="Labbe J."/>
            <person name="Martin F.M."/>
        </authorList>
    </citation>
    <scope>NUCLEOTIDE SEQUENCE</scope>
    <source>
        <strain evidence="1">HHB10654</strain>
    </source>
</reference>